<keyword evidence="1" id="KW-0808">Transferase</keyword>
<dbReference type="RefSeq" id="WP_203387129.1">
    <property type="nucleotide sequence ID" value="NZ_CP064781.1"/>
</dbReference>
<evidence type="ECO:0000313" key="2">
    <source>
        <dbReference type="Proteomes" id="UP000663444"/>
    </source>
</evidence>
<accession>A0A974PY14</accession>
<proteinExistence type="predicted"/>
<protein>
    <submittedName>
        <fullName evidence="1">Nucleotide-diphospho-sugar transferase</fullName>
    </submittedName>
</protein>
<gene>
    <name evidence="1" type="ORF">IWH25_17970</name>
</gene>
<name>A0A974PY14_9RHOO</name>
<keyword evidence="2" id="KW-1185">Reference proteome</keyword>
<sequence>METAVLFLVFNRPETTRRVFAAIKAAAPARLYVAADGPRAGRPDDQKRCKEAREIAAAVDWPCSVKTLFREKNLGCRVAVSTAIDWFFECEEQGIILEDDCLPDASWFPFASEMLARFQNEERVMCISASHFHGANHQPEYSYFFSRYNHCWGWATWRRAWQHYDKEMEAWPQLRNTGWLLTMGGGTRLFSHYWSSIFDLAHEGKKIDSWAYRWTFSCWTREGLTVLPARNLVTNIGFGVDATHTTRTSTESGTPGLERIAFPLRHPTAVIRDEWADRWTDRHVFGISALAITRRNIEKIPLVHALMASLSSIRSALRGRP</sequence>
<dbReference type="GO" id="GO:0016740">
    <property type="term" value="F:transferase activity"/>
    <property type="evidence" value="ECO:0007669"/>
    <property type="project" value="UniProtKB-KW"/>
</dbReference>
<evidence type="ECO:0000313" key="1">
    <source>
        <dbReference type="EMBL" id="QRJ63599.1"/>
    </source>
</evidence>
<dbReference type="AlphaFoldDB" id="A0A974PY14"/>
<reference evidence="1" key="1">
    <citation type="submission" date="2020-11" db="EMBL/GenBank/DDBJ databases">
        <title>Azospira restricta DSM 18626 genome sequence.</title>
        <authorList>
            <person name="Moe W.M."/>
        </authorList>
    </citation>
    <scope>NUCLEOTIDE SEQUENCE</scope>
    <source>
        <strain evidence="1">DSM 18626</strain>
    </source>
</reference>
<dbReference type="Gene3D" id="3.90.550.10">
    <property type="entry name" value="Spore Coat Polysaccharide Biosynthesis Protein SpsA, Chain A"/>
    <property type="match status" value="1"/>
</dbReference>
<dbReference type="Proteomes" id="UP000663444">
    <property type="component" value="Chromosome"/>
</dbReference>
<dbReference type="SUPFAM" id="SSF53448">
    <property type="entry name" value="Nucleotide-diphospho-sugar transferases"/>
    <property type="match status" value="1"/>
</dbReference>
<dbReference type="KEGG" id="ares:IWH25_17970"/>
<organism evidence="1 2">
    <name type="scientific">Azospira restricta</name>
    <dbReference type="NCBI Taxonomy" id="404405"/>
    <lineage>
        <taxon>Bacteria</taxon>
        <taxon>Pseudomonadati</taxon>
        <taxon>Pseudomonadota</taxon>
        <taxon>Betaproteobacteria</taxon>
        <taxon>Rhodocyclales</taxon>
        <taxon>Rhodocyclaceae</taxon>
        <taxon>Azospira</taxon>
    </lineage>
</organism>
<dbReference type="EMBL" id="CP064781">
    <property type="protein sequence ID" value="QRJ63599.1"/>
    <property type="molecule type" value="Genomic_DNA"/>
</dbReference>
<dbReference type="InterPro" id="IPR029044">
    <property type="entry name" value="Nucleotide-diphossugar_trans"/>
</dbReference>